<keyword evidence="2 7" id="KW-0812">Transmembrane</keyword>
<evidence type="ECO:0000259" key="8">
    <source>
        <dbReference type="Pfam" id="PF06305"/>
    </source>
</evidence>
<keyword evidence="10" id="KW-1185">Reference proteome</keyword>
<accession>A0A1W2ET80</accession>
<keyword evidence="3 7" id="KW-1133">Transmembrane helix</keyword>
<evidence type="ECO:0000256" key="5">
    <source>
        <dbReference type="SAM" id="Coils"/>
    </source>
</evidence>
<evidence type="ECO:0000256" key="7">
    <source>
        <dbReference type="SAM" id="Phobius"/>
    </source>
</evidence>
<reference evidence="9 10" key="1">
    <citation type="submission" date="2017-04" db="EMBL/GenBank/DDBJ databases">
        <authorList>
            <person name="Afonso C.L."/>
            <person name="Miller P.J."/>
            <person name="Scott M.A."/>
            <person name="Spackman E."/>
            <person name="Goraichik I."/>
            <person name="Dimitrov K.M."/>
            <person name="Suarez D.L."/>
            <person name="Swayne D.E."/>
        </authorList>
    </citation>
    <scope>NUCLEOTIDE SEQUENCE [LARGE SCALE GENOMIC DNA]</scope>
    <source>
        <strain evidence="9 10">CGMCC 1.10972</strain>
    </source>
</reference>
<evidence type="ECO:0000256" key="1">
    <source>
        <dbReference type="ARBA" id="ARBA00022475"/>
    </source>
</evidence>
<dbReference type="Proteomes" id="UP000192656">
    <property type="component" value="Unassembled WGS sequence"/>
</dbReference>
<dbReference type="STRING" id="937218.SAMN06297251_13212"/>
<name>A0A1W2ET80_9HYPH</name>
<evidence type="ECO:0000313" key="10">
    <source>
        <dbReference type="Proteomes" id="UP000192656"/>
    </source>
</evidence>
<dbReference type="Pfam" id="PF06305">
    <property type="entry name" value="LapA_dom"/>
    <property type="match status" value="1"/>
</dbReference>
<keyword evidence="5" id="KW-0175">Coiled coil</keyword>
<evidence type="ECO:0000256" key="2">
    <source>
        <dbReference type="ARBA" id="ARBA00022692"/>
    </source>
</evidence>
<dbReference type="RefSeq" id="WP_084412813.1">
    <property type="nucleotide sequence ID" value="NZ_FWXR01000032.1"/>
</dbReference>
<proteinExistence type="predicted"/>
<organism evidence="9 10">
    <name type="scientific">Fulvimarina manganoxydans</name>
    <dbReference type="NCBI Taxonomy" id="937218"/>
    <lineage>
        <taxon>Bacteria</taxon>
        <taxon>Pseudomonadati</taxon>
        <taxon>Pseudomonadota</taxon>
        <taxon>Alphaproteobacteria</taxon>
        <taxon>Hyphomicrobiales</taxon>
        <taxon>Aurantimonadaceae</taxon>
        <taxon>Fulvimarina</taxon>
    </lineage>
</organism>
<evidence type="ECO:0000256" key="4">
    <source>
        <dbReference type="ARBA" id="ARBA00023136"/>
    </source>
</evidence>
<feature type="transmembrane region" description="Helical" evidence="7">
    <location>
        <begin position="44"/>
        <end position="69"/>
    </location>
</feature>
<feature type="domain" description="Lipopolysaccharide assembly protein A" evidence="8">
    <location>
        <begin position="44"/>
        <end position="92"/>
    </location>
</feature>
<feature type="coiled-coil region" evidence="5">
    <location>
        <begin position="76"/>
        <end position="105"/>
    </location>
</feature>
<dbReference type="EMBL" id="FWXR01000032">
    <property type="protein sequence ID" value="SMD12436.1"/>
    <property type="molecule type" value="Genomic_DNA"/>
</dbReference>
<sequence>MISRIVSFIILVPLAILLVVFLVSNRGPVELSLDPFGTMPQLTYSMPLALMLIASVILGVILGGFGTYISQSSHRRESWQRKYEIERLQRENAEQAAALKRLREERVQAAHSAPASGPALPAPGASGAKAIAGPRAA</sequence>
<feature type="compositionally biased region" description="Low complexity" evidence="6">
    <location>
        <begin position="109"/>
        <end position="130"/>
    </location>
</feature>
<feature type="region of interest" description="Disordered" evidence="6">
    <location>
        <begin position="105"/>
        <end position="137"/>
    </location>
</feature>
<evidence type="ECO:0000256" key="6">
    <source>
        <dbReference type="SAM" id="MobiDB-lite"/>
    </source>
</evidence>
<evidence type="ECO:0000313" key="9">
    <source>
        <dbReference type="EMBL" id="SMD12436.1"/>
    </source>
</evidence>
<dbReference type="AlphaFoldDB" id="A0A1W2ET80"/>
<keyword evidence="4 7" id="KW-0472">Membrane</keyword>
<gene>
    <name evidence="9" type="ORF">SAMN06297251_13212</name>
</gene>
<feature type="transmembrane region" description="Helical" evidence="7">
    <location>
        <begin position="5"/>
        <end position="24"/>
    </location>
</feature>
<dbReference type="GO" id="GO:0005886">
    <property type="term" value="C:plasma membrane"/>
    <property type="evidence" value="ECO:0007669"/>
    <property type="project" value="InterPro"/>
</dbReference>
<evidence type="ECO:0000256" key="3">
    <source>
        <dbReference type="ARBA" id="ARBA00022989"/>
    </source>
</evidence>
<protein>
    <recommendedName>
        <fullName evidence="8">Lipopolysaccharide assembly protein A domain-containing protein</fullName>
    </recommendedName>
</protein>
<dbReference type="OrthoDB" id="7908628at2"/>
<dbReference type="InterPro" id="IPR010445">
    <property type="entry name" value="LapA_dom"/>
</dbReference>
<keyword evidence="1" id="KW-1003">Cell membrane</keyword>